<evidence type="ECO:0000313" key="5">
    <source>
        <dbReference type="Proteomes" id="UP000265618"/>
    </source>
</evidence>
<proteinExistence type="predicted"/>
<feature type="region of interest" description="Disordered" evidence="2">
    <location>
        <begin position="1"/>
        <end position="65"/>
    </location>
</feature>
<feature type="domain" description="C2H2-type" evidence="3">
    <location>
        <begin position="197"/>
        <end position="225"/>
    </location>
</feature>
<dbReference type="Proteomes" id="UP000265618">
    <property type="component" value="Unassembled WGS sequence"/>
</dbReference>
<name>A0A9K3GJE1_9EUKA</name>
<dbReference type="OrthoDB" id="7763246at2759"/>
<evidence type="ECO:0000313" key="4">
    <source>
        <dbReference type="EMBL" id="GIQ85183.1"/>
    </source>
</evidence>
<evidence type="ECO:0000256" key="1">
    <source>
        <dbReference type="PROSITE-ProRule" id="PRU00042"/>
    </source>
</evidence>
<dbReference type="InterPro" id="IPR013087">
    <property type="entry name" value="Znf_C2H2_type"/>
</dbReference>
<gene>
    <name evidence="4" type="ORF">KIPB_006815</name>
</gene>
<feature type="compositionally biased region" description="Low complexity" evidence="2">
    <location>
        <begin position="17"/>
        <end position="43"/>
    </location>
</feature>
<reference evidence="4 5" key="1">
    <citation type="journal article" date="2018" name="PLoS ONE">
        <title>The draft genome of Kipferlia bialata reveals reductive genome evolution in fornicate parasites.</title>
        <authorList>
            <person name="Tanifuji G."/>
            <person name="Takabayashi S."/>
            <person name="Kume K."/>
            <person name="Takagi M."/>
            <person name="Nakayama T."/>
            <person name="Kamikawa R."/>
            <person name="Inagaki Y."/>
            <person name="Hashimoto T."/>
        </authorList>
    </citation>
    <scope>NUCLEOTIDE SEQUENCE [LARGE SCALE GENOMIC DNA]</scope>
    <source>
        <strain evidence="4">NY0173</strain>
    </source>
</reference>
<dbReference type="SMART" id="SM00355">
    <property type="entry name" value="ZnF_C2H2"/>
    <property type="match status" value="4"/>
</dbReference>
<evidence type="ECO:0000259" key="3">
    <source>
        <dbReference type="PROSITE" id="PS50157"/>
    </source>
</evidence>
<dbReference type="EMBL" id="BDIP01001809">
    <property type="protein sequence ID" value="GIQ85183.1"/>
    <property type="molecule type" value="Genomic_DNA"/>
</dbReference>
<dbReference type="AlphaFoldDB" id="A0A9K3GJE1"/>
<dbReference type="PROSITE" id="PS00028">
    <property type="entry name" value="ZINC_FINGER_C2H2_1"/>
    <property type="match status" value="1"/>
</dbReference>
<keyword evidence="1" id="KW-0479">Metal-binding</keyword>
<accession>A0A9K3GJE1</accession>
<evidence type="ECO:0000256" key="2">
    <source>
        <dbReference type="SAM" id="MobiDB-lite"/>
    </source>
</evidence>
<keyword evidence="5" id="KW-1185">Reference proteome</keyword>
<dbReference type="GO" id="GO:0008270">
    <property type="term" value="F:zinc ion binding"/>
    <property type="evidence" value="ECO:0007669"/>
    <property type="project" value="UniProtKB-KW"/>
</dbReference>
<organism evidence="4 5">
    <name type="scientific">Kipferlia bialata</name>
    <dbReference type="NCBI Taxonomy" id="797122"/>
    <lineage>
        <taxon>Eukaryota</taxon>
        <taxon>Metamonada</taxon>
        <taxon>Carpediemonas-like organisms</taxon>
        <taxon>Kipferlia</taxon>
    </lineage>
</organism>
<keyword evidence="1" id="KW-0863">Zinc-finger</keyword>
<comment type="caution">
    <text evidence="4">The sequence shown here is derived from an EMBL/GenBank/DDBJ whole genome shotgun (WGS) entry which is preliminary data.</text>
</comment>
<protein>
    <recommendedName>
        <fullName evidence="3">C2H2-type domain-containing protein</fullName>
    </recommendedName>
</protein>
<sequence length="253" mass="27789">MDQTRRVHLRQTTDPLPSGKSSSGSAAVPAVPISSRPSRSSAPCTTDTGDGCGHPESHGEGGGTGRATLPDTHVCVDATCGVLCKSQEALIEHYKIRHDNCPYRCLVPLPELGFRCHSVFKSKRRLQKHHKRHHPSHTLDTGVQHQWMSRGSRPDAVPHQPPILTTTETASCPYCELVQSVPNVNRHINLEHLGIRYKCALCDSFFETKQDASLHMKEAHPDTNYQSITTGVLKLSGEGRAFSQCTEAANMLQ</sequence>
<dbReference type="PROSITE" id="PS50157">
    <property type="entry name" value="ZINC_FINGER_C2H2_2"/>
    <property type="match status" value="1"/>
</dbReference>
<keyword evidence="1" id="KW-0862">Zinc</keyword>
<dbReference type="Gene3D" id="3.30.160.60">
    <property type="entry name" value="Classic Zinc Finger"/>
    <property type="match status" value="2"/>
</dbReference>